<dbReference type="Proteomes" id="UP000027195">
    <property type="component" value="Unassembled WGS sequence"/>
</dbReference>
<evidence type="ECO:0000313" key="3">
    <source>
        <dbReference type="Proteomes" id="UP000027195"/>
    </source>
</evidence>
<sequence length="241" mass="27840">MADNKSVLRGFRPVPLPVDRLNPKYAEATHLPVLDFKHDLEPLTPSSPLIEKAKEYLRQELPLPVWNHSHRAFYLSVALAKTQFPDWDFDPESYYLSCLFHDIGCTPKNLEATKLSFEWFGGMLTHNWLIKHESSQDMADLVAETIFRHTDFVKGEIHLHGQLIQLGTLMDNHGAHTHLINRATVDSIVEAFPRLDWNNGFADAMEREVELKPYSHTTCFEGAIWEKSRANEYMAKYEQHP</sequence>
<evidence type="ECO:0000313" key="2">
    <source>
        <dbReference type="EMBL" id="KDQ11339.1"/>
    </source>
</evidence>
<dbReference type="HOGENOM" id="CLU_079935_0_0_1"/>
<feature type="domain" description="HD" evidence="1">
    <location>
        <begin position="65"/>
        <end position="173"/>
    </location>
</feature>
<dbReference type="OrthoDB" id="10033309at2759"/>
<evidence type="ECO:0000259" key="1">
    <source>
        <dbReference type="PROSITE" id="PS51831"/>
    </source>
</evidence>
<dbReference type="PROSITE" id="PS51831">
    <property type="entry name" value="HD"/>
    <property type="match status" value="1"/>
</dbReference>
<name>A0A067M740_BOTB1</name>
<keyword evidence="3" id="KW-1185">Reference proteome</keyword>
<dbReference type="CDD" id="cd00077">
    <property type="entry name" value="HDc"/>
    <property type="match status" value="1"/>
</dbReference>
<dbReference type="SUPFAM" id="SSF109604">
    <property type="entry name" value="HD-domain/PDEase-like"/>
    <property type="match status" value="1"/>
</dbReference>
<accession>A0A067M740</accession>
<dbReference type="InterPro" id="IPR017771">
    <property type="entry name" value="Cyanamide_hydratase_HD"/>
</dbReference>
<dbReference type="AlphaFoldDB" id="A0A067M740"/>
<dbReference type="PANTHER" id="PTHR35569:SF1">
    <property type="entry name" value="CYANAMIDE HYDRATASE DDI2-RELATED"/>
    <property type="match status" value="1"/>
</dbReference>
<dbReference type="Pfam" id="PF01966">
    <property type="entry name" value="HD"/>
    <property type="match status" value="1"/>
</dbReference>
<proteinExistence type="predicted"/>
<dbReference type="PANTHER" id="PTHR35569">
    <property type="entry name" value="CYANAMIDE HYDRATASE DDI2-RELATED"/>
    <property type="match status" value="1"/>
</dbReference>
<dbReference type="EMBL" id="KL198059">
    <property type="protein sequence ID" value="KDQ11339.1"/>
    <property type="molecule type" value="Genomic_DNA"/>
</dbReference>
<dbReference type="InterPro" id="IPR003607">
    <property type="entry name" value="HD/PDEase_dom"/>
</dbReference>
<reference evidence="3" key="1">
    <citation type="journal article" date="2014" name="Proc. Natl. Acad. Sci. U.S.A.">
        <title>Extensive sampling of basidiomycete genomes demonstrates inadequacy of the white-rot/brown-rot paradigm for wood decay fungi.</title>
        <authorList>
            <person name="Riley R."/>
            <person name="Salamov A.A."/>
            <person name="Brown D.W."/>
            <person name="Nagy L.G."/>
            <person name="Floudas D."/>
            <person name="Held B.W."/>
            <person name="Levasseur A."/>
            <person name="Lombard V."/>
            <person name="Morin E."/>
            <person name="Otillar R."/>
            <person name="Lindquist E.A."/>
            <person name="Sun H."/>
            <person name="LaButti K.M."/>
            <person name="Schmutz J."/>
            <person name="Jabbour D."/>
            <person name="Luo H."/>
            <person name="Baker S.E."/>
            <person name="Pisabarro A.G."/>
            <person name="Walton J.D."/>
            <person name="Blanchette R.A."/>
            <person name="Henrissat B."/>
            <person name="Martin F."/>
            <person name="Cullen D."/>
            <person name="Hibbett D.S."/>
            <person name="Grigoriev I.V."/>
        </authorList>
    </citation>
    <scope>NUCLEOTIDE SEQUENCE [LARGE SCALE GENOMIC DNA]</scope>
    <source>
        <strain evidence="3">FD-172 SS1</strain>
    </source>
</reference>
<protein>
    <recommendedName>
        <fullName evidence="1">HD domain-containing protein</fullName>
    </recommendedName>
</protein>
<gene>
    <name evidence="2" type="ORF">BOTBODRAFT_68047</name>
</gene>
<dbReference type="InParanoid" id="A0A067M740"/>
<organism evidence="2 3">
    <name type="scientific">Botryobasidium botryosum (strain FD-172 SS1)</name>
    <dbReference type="NCBI Taxonomy" id="930990"/>
    <lineage>
        <taxon>Eukaryota</taxon>
        <taxon>Fungi</taxon>
        <taxon>Dikarya</taxon>
        <taxon>Basidiomycota</taxon>
        <taxon>Agaricomycotina</taxon>
        <taxon>Agaricomycetes</taxon>
        <taxon>Cantharellales</taxon>
        <taxon>Botryobasidiaceae</taxon>
        <taxon>Botryobasidium</taxon>
    </lineage>
</organism>
<dbReference type="NCBIfam" id="TIGR03401">
    <property type="entry name" value="cyanamide_fam"/>
    <property type="match status" value="1"/>
</dbReference>
<dbReference type="Gene3D" id="1.10.3210.10">
    <property type="entry name" value="Hypothetical protein af1432"/>
    <property type="match status" value="1"/>
</dbReference>
<dbReference type="InterPro" id="IPR006674">
    <property type="entry name" value="HD_domain"/>
</dbReference>